<dbReference type="CDD" id="cd02440">
    <property type="entry name" value="AdoMet_MTases"/>
    <property type="match status" value="1"/>
</dbReference>
<dbReference type="GO" id="GO:0016740">
    <property type="term" value="F:transferase activity"/>
    <property type="evidence" value="ECO:0007669"/>
    <property type="project" value="UniProtKB-KW"/>
</dbReference>
<dbReference type="PANTHER" id="PTHR43861">
    <property type="entry name" value="TRANS-ACONITATE 2-METHYLTRANSFERASE-RELATED"/>
    <property type="match status" value="1"/>
</dbReference>
<evidence type="ECO:0000256" key="1">
    <source>
        <dbReference type="ARBA" id="ARBA00022679"/>
    </source>
</evidence>
<reference evidence="3 4" key="1">
    <citation type="submission" date="2018-06" db="EMBL/GenBank/DDBJ databases">
        <authorList>
            <consortium name="Pathogen Informatics"/>
            <person name="Doyle S."/>
        </authorList>
    </citation>
    <scope>NUCLEOTIDE SEQUENCE [LARGE SCALE GENOMIC DNA]</scope>
    <source>
        <strain evidence="3 4">NCTC10738</strain>
    </source>
</reference>
<keyword evidence="1" id="KW-0808">Transferase</keyword>
<dbReference type="Gene3D" id="3.40.50.150">
    <property type="entry name" value="Vaccinia Virus protein VP39"/>
    <property type="match status" value="1"/>
</dbReference>
<dbReference type="InterPro" id="IPR041698">
    <property type="entry name" value="Methyltransf_25"/>
</dbReference>
<dbReference type="Pfam" id="PF13649">
    <property type="entry name" value="Methyltransf_25"/>
    <property type="match status" value="1"/>
</dbReference>
<proteinExistence type="predicted"/>
<dbReference type="InterPro" id="IPR029063">
    <property type="entry name" value="SAM-dependent_MTases_sf"/>
</dbReference>
<dbReference type="Proteomes" id="UP000254069">
    <property type="component" value="Unassembled WGS sequence"/>
</dbReference>
<feature type="domain" description="Methyltransferase" evidence="2">
    <location>
        <begin position="22"/>
        <end position="106"/>
    </location>
</feature>
<evidence type="ECO:0000259" key="2">
    <source>
        <dbReference type="Pfam" id="PF13649"/>
    </source>
</evidence>
<dbReference type="RefSeq" id="WP_107110786.1">
    <property type="nucleotide sequence ID" value="NZ_CP034246.1"/>
</dbReference>
<evidence type="ECO:0000313" key="4">
    <source>
        <dbReference type="Proteomes" id="UP000254069"/>
    </source>
</evidence>
<organism evidence="3 4">
    <name type="scientific">Shewanella algae</name>
    <dbReference type="NCBI Taxonomy" id="38313"/>
    <lineage>
        <taxon>Bacteria</taxon>
        <taxon>Pseudomonadati</taxon>
        <taxon>Pseudomonadota</taxon>
        <taxon>Gammaproteobacteria</taxon>
        <taxon>Alteromonadales</taxon>
        <taxon>Shewanellaceae</taxon>
        <taxon>Shewanella</taxon>
    </lineage>
</organism>
<keyword evidence="4" id="KW-1185">Reference proteome</keyword>
<name>A0A380AB96_9GAMM</name>
<protein>
    <submittedName>
        <fullName evidence="3">Tellurite resistance protein TehB</fullName>
    </submittedName>
</protein>
<dbReference type="SUPFAM" id="SSF53335">
    <property type="entry name" value="S-adenosyl-L-methionine-dependent methyltransferases"/>
    <property type="match status" value="1"/>
</dbReference>
<dbReference type="EMBL" id="UGYO01000001">
    <property type="protein sequence ID" value="SUI76778.1"/>
    <property type="molecule type" value="Genomic_DNA"/>
</dbReference>
<dbReference type="AlphaFoldDB" id="A0A380AB96"/>
<accession>A0A380AB96</accession>
<gene>
    <name evidence="3" type="ORF">NCTC10738_02476</name>
</gene>
<sequence>MNTAELITAFERHTEITPELRVLDLACGSGRNGHWFAKQGAEVTFIDRNPESFDDLWRQFPHCQFIEWDLEQGDKPELQPFDVVLVFNYLHRPSLPWIAKQLKPGGLLFYETFTQEQAKFGRPSNPDFLLNQRELQHRFAKFETLHYFEGHMPGGETGMLQAKAQLIARAVR</sequence>
<evidence type="ECO:0000313" key="3">
    <source>
        <dbReference type="EMBL" id="SUI76778.1"/>
    </source>
</evidence>